<dbReference type="NCBIfam" id="TIGR01409">
    <property type="entry name" value="TAT_signal_seq"/>
    <property type="match status" value="1"/>
</dbReference>
<dbReference type="InterPro" id="IPR006311">
    <property type="entry name" value="TAT_signal"/>
</dbReference>
<accession>A0A8T9ZZZ8</accession>
<sequence>MEADGTHSRRTFLKAAGATVATVSVAGCTGSPNDTGSNSGDGPSGTLTYSRGAGNSTLDFHITTSGEDVKVTNQIYDKLVDFKPGQNQITGSLATEYNLNGTTASLTLREGVKFHNGDEFTAQDFEATYRRLADPEYDYYIGEKNVSSYANITFGQVESVSVVGDYELEIESTKKFAPFFRNLAIFAGGVLPKSEIESGTDFSTTAIGTGPFTLDQYEQNGRRIRLTANENYWNDGPEVKRVIFDATDENSTRVSQLLNNEAHIIDGIDPEGVDRIKNNDGVSIQQKVGLNVGYLALNMERMEPFREKAVRQAMNYAVNTKVIVEEIFSGLATQSSQPIPESVMGYNENIDPYPHDPQKAKTLLEEAGYGGGFDLELAVFKNPRPYIPSPVQTAEQVSSDLTTIGINAEINQMSWEPYLEYTQTGKHDACFLGWNTDNGDPDNFYYSLLHPAVESPDGQDWVSFDTDGYQTTNASGWANEEFMSSVEEARTITDSVQTREGLYKEVGKLAHDEAPWVFLDHTNVLRGVSDSVSGFNTSAVGGPFLRTVSVE</sequence>
<dbReference type="CDD" id="cd08493">
    <property type="entry name" value="PBP2_DppA_like"/>
    <property type="match status" value="1"/>
</dbReference>
<dbReference type="InterPro" id="IPR030678">
    <property type="entry name" value="Peptide/Ni-bd"/>
</dbReference>
<dbReference type="PIRSF" id="PIRSF002741">
    <property type="entry name" value="MppA"/>
    <property type="match status" value="1"/>
</dbReference>
<dbReference type="RefSeq" id="WP_247993049.1">
    <property type="nucleotide sequence ID" value="NZ_CP096019.1"/>
</dbReference>
<feature type="domain" description="Solute-binding protein family 5" evidence="5">
    <location>
        <begin position="89"/>
        <end position="452"/>
    </location>
</feature>
<dbReference type="GO" id="GO:1904680">
    <property type="term" value="F:peptide transmembrane transporter activity"/>
    <property type="evidence" value="ECO:0007669"/>
    <property type="project" value="TreeGrafter"/>
</dbReference>
<dbReference type="InterPro" id="IPR000914">
    <property type="entry name" value="SBP_5_dom"/>
</dbReference>
<name>A0A8T9ZZZ8_9EURY</name>
<organism evidence="6 7">
    <name type="scientific">Halocatena salina</name>
    <dbReference type="NCBI Taxonomy" id="2934340"/>
    <lineage>
        <taxon>Archaea</taxon>
        <taxon>Methanobacteriati</taxon>
        <taxon>Methanobacteriota</taxon>
        <taxon>Stenosarchaea group</taxon>
        <taxon>Halobacteria</taxon>
        <taxon>Halobacteriales</taxon>
        <taxon>Natronomonadaceae</taxon>
        <taxon>Halocatena</taxon>
    </lineage>
</organism>
<dbReference type="InterPro" id="IPR019546">
    <property type="entry name" value="TAT_signal_bac_arc"/>
</dbReference>
<evidence type="ECO:0000256" key="3">
    <source>
        <dbReference type="ARBA" id="ARBA00022729"/>
    </source>
</evidence>
<dbReference type="Gene3D" id="3.10.105.10">
    <property type="entry name" value="Dipeptide-binding Protein, Domain 3"/>
    <property type="match status" value="1"/>
</dbReference>
<dbReference type="Gene3D" id="3.90.76.10">
    <property type="entry name" value="Dipeptide-binding Protein, Domain 1"/>
    <property type="match status" value="1"/>
</dbReference>
<dbReference type="Pfam" id="PF00496">
    <property type="entry name" value="SBP_bac_5"/>
    <property type="match status" value="1"/>
</dbReference>
<gene>
    <name evidence="6" type="ORF">MW046_10450</name>
</gene>
<keyword evidence="3" id="KW-0732">Signal</keyword>
<evidence type="ECO:0000256" key="4">
    <source>
        <dbReference type="SAM" id="MobiDB-lite"/>
    </source>
</evidence>
<dbReference type="Proteomes" id="UP000831768">
    <property type="component" value="Chromosome"/>
</dbReference>
<dbReference type="PANTHER" id="PTHR30290:SF9">
    <property type="entry name" value="OLIGOPEPTIDE-BINDING PROTEIN APPA"/>
    <property type="match status" value="1"/>
</dbReference>
<reference evidence="6" key="1">
    <citation type="submission" date="2022-04" db="EMBL/GenBank/DDBJ databases">
        <title>Halocatena sp. nov., isolated from a salt lake.</title>
        <authorList>
            <person name="Cui H.-L."/>
        </authorList>
    </citation>
    <scope>NUCLEOTIDE SEQUENCE</scope>
    <source>
        <strain evidence="6">AD-1</strain>
    </source>
</reference>
<dbReference type="InterPro" id="IPR039424">
    <property type="entry name" value="SBP_5"/>
</dbReference>
<evidence type="ECO:0000313" key="7">
    <source>
        <dbReference type="Proteomes" id="UP000831768"/>
    </source>
</evidence>
<protein>
    <submittedName>
        <fullName evidence="6">ABC transporter substrate-binding protein</fullName>
    </submittedName>
</protein>
<dbReference type="EMBL" id="CP096019">
    <property type="protein sequence ID" value="UPM42375.1"/>
    <property type="molecule type" value="Genomic_DNA"/>
</dbReference>
<dbReference type="GeneID" id="71928471"/>
<evidence type="ECO:0000259" key="5">
    <source>
        <dbReference type="Pfam" id="PF00496"/>
    </source>
</evidence>
<comment type="similarity">
    <text evidence="1">Belongs to the bacterial solute-binding protein 5 family.</text>
</comment>
<keyword evidence="7" id="KW-1185">Reference proteome</keyword>
<dbReference type="KEGG" id="haad:MW046_10450"/>
<evidence type="ECO:0000313" key="6">
    <source>
        <dbReference type="EMBL" id="UPM42375.1"/>
    </source>
</evidence>
<proteinExistence type="inferred from homology"/>
<feature type="compositionally biased region" description="Polar residues" evidence="4">
    <location>
        <begin position="31"/>
        <end position="50"/>
    </location>
</feature>
<dbReference type="GO" id="GO:0043190">
    <property type="term" value="C:ATP-binding cassette (ABC) transporter complex"/>
    <property type="evidence" value="ECO:0007669"/>
    <property type="project" value="InterPro"/>
</dbReference>
<dbReference type="SUPFAM" id="SSF53850">
    <property type="entry name" value="Periplasmic binding protein-like II"/>
    <property type="match status" value="1"/>
</dbReference>
<dbReference type="PROSITE" id="PS51318">
    <property type="entry name" value="TAT"/>
    <property type="match status" value="1"/>
</dbReference>
<evidence type="ECO:0000256" key="2">
    <source>
        <dbReference type="ARBA" id="ARBA00022448"/>
    </source>
</evidence>
<dbReference type="GO" id="GO:0042597">
    <property type="term" value="C:periplasmic space"/>
    <property type="evidence" value="ECO:0007669"/>
    <property type="project" value="UniProtKB-ARBA"/>
</dbReference>
<keyword evidence="2" id="KW-0813">Transport</keyword>
<dbReference type="PANTHER" id="PTHR30290">
    <property type="entry name" value="PERIPLASMIC BINDING COMPONENT OF ABC TRANSPORTER"/>
    <property type="match status" value="1"/>
</dbReference>
<dbReference type="AlphaFoldDB" id="A0A8T9ZZZ8"/>
<dbReference type="GO" id="GO:0015833">
    <property type="term" value="P:peptide transport"/>
    <property type="evidence" value="ECO:0007669"/>
    <property type="project" value="TreeGrafter"/>
</dbReference>
<dbReference type="Gene3D" id="3.40.190.10">
    <property type="entry name" value="Periplasmic binding protein-like II"/>
    <property type="match status" value="1"/>
</dbReference>
<feature type="region of interest" description="Disordered" evidence="4">
    <location>
        <begin position="29"/>
        <end position="50"/>
    </location>
</feature>
<evidence type="ECO:0000256" key="1">
    <source>
        <dbReference type="ARBA" id="ARBA00005695"/>
    </source>
</evidence>